<reference evidence="1 2" key="1">
    <citation type="journal article" date="2018" name="MBio">
        <title>Comparative Genomics Reveals the Core Gene Toolbox for the Fungus-Insect Symbiosis.</title>
        <authorList>
            <person name="Wang Y."/>
            <person name="Stata M."/>
            <person name="Wang W."/>
            <person name="Stajich J.E."/>
            <person name="White M.M."/>
            <person name="Moncalvo J.M."/>
        </authorList>
    </citation>
    <scope>NUCLEOTIDE SEQUENCE [LARGE SCALE GENOMIC DNA]</scope>
    <source>
        <strain evidence="1 2">SWE-8-4</strain>
    </source>
</reference>
<dbReference type="AlphaFoldDB" id="A0A2T9YNX7"/>
<dbReference type="EMBL" id="MBFR01000104">
    <property type="protein sequence ID" value="PVU94032.1"/>
    <property type="molecule type" value="Genomic_DNA"/>
</dbReference>
<gene>
    <name evidence="1" type="ORF">BB561_002862</name>
</gene>
<keyword evidence="2" id="KW-1185">Reference proteome</keyword>
<sequence length="140" mass="15705">MYSTKKNHSLMPKVPNSGIIVVLADKPNNKTAGTDTIYSELWELAQNKDELKSNLAKLILKLAIKICTADEISKLWTFGIVIPVPKNRDLNNNNNYREILLIPTIVKLVSKIAANILNDIINITVHHAKSKLALERPRNV</sequence>
<protein>
    <recommendedName>
        <fullName evidence="3">Reverse transcriptase domain-containing protein</fullName>
    </recommendedName>
</protein>
<evidence type="ECO:0000313" key="2">
    <source>
        <dbReference type="Proteomes" id="UP000245383"/>
    </source>
</evidence>
<dbReference type="Proteomes" id="UP000245383">
    <property type="component" value="Unassembled WGS sequence"/>
</dbReference>
<proteinExistence type="predicted"/>
<name>A0A2T9YNX7_9FUNG</name>
<accession>A0A2T9YNX7</accession>
<evidence type="ECO:0000313" key="1">
    <source>
        <dbReference type="EMBL" id="PVU94032.1"/>
    </source>
</evidence>
<evidence type="ECO:0008006" key="3">
    <source>
        <dbReference type="Google" id="ProtNLM"/>
    </source>
</evidence>
<comment type="caution">
    <text evidence="1">The sequence shown here is derived from an EMBL/GenBank/DDBJ whole genome shotgun (WGS) entry which is preliminary data.</text>
</comment>
<organism evidence="1 2">
    <name type="scientific">Smittium simulii</name>
    <dbReference type="NCBI Taxonomy" id="133385"/>
    <lineage>
        <taxon>Eukaryota</taxon>
        <taxon>Fungi</taxon>
        <taxon>Fungi incertae sedis</taxon>
        <taxon>Zoopagomycota</taxon>
        <taxon>Kickxellomycotina</taxon>
        <taxon>Harpellomycetes</taxon>
        <taxon>Harpellales</taxon>
        <taxon>Legeriomycetaceae</taxon>
        <taxon>Smittium</taxon>
    </lineage>
</organism>